<evidence type="ECO:0000313" key="2">
    <source>
        <dbReference type="Proteomes" id="UP001262754"/>
    </source>
</evidence>
<dbReference type="Proteomes" id="UP001262754">
    <property type="component" value="Unassembled WGS sequence"/>
</dbReference>
<evidence type="ECO:0008006" key="3">
    <source>
        <dbReference type="Google" id="ProtNLM"/>
    </source>
</evidence>
<dbReference type="InterPro" id="IPR029044">
    <property type="entry name" value="Nucleotide-diphossugar_trans"/>
</dbReference>
<comment type="caution">
    <text evidence="1">The sequence shown here is derived from an EMBL/GenBank/DDBJ whole genome shotgun (WGS) entry which is preliminary data.</text>
</comment>
<accession>A0ABU1N1L8</accession>
<dbReference type="SUPFAM" id="SSF53448">
    <property type="entry name" value="Nucleotide-diphospho-sugar transferases"/>
    <property type="match status" value="1"/>
</dbReference>
<name>A0ABU1N1L8_9CAUL</name>
<dbReference type="Gene3D" id="3.90.550.10">
    <property type="entry name" value="Spore Coat Polysaccharide Biosynthesis Protein SpsA, Chain A"/>
    <property type="match status" value="1"/>
</dbReference>
<reference evidence="1 2" key="1">
    <citation type="submission" date="2023-07" db="EMBL/GenBank/DDBJ databases">
        <title>Sorghum-associated microbial communities from plants grown in Nebraska, USA.</title>
        <authorList>
            <person name="Schachtman D."/>
        </authorList>
    </citation>
    <scope>NUCLEOTIDE SEQUENCE [LARGE SCALE GENOMIC DNA]</scope>
    <source>
        <strain evidence="1 2">DS2154</strain>
    </source>
</reference>
<organism evidence="1 2">
    <name type="scientific">Caulobacter rhizosphaerae</name>
    <dbReference type="NCBI Taxonomy" id="2010972"/>
    <lineage>
        <taxon>Bacteria</taxon>
        <taxon>Pseudomonadati</taxon>
        <taxon>Pseudomonadota</taxon>
        <taxon>Alphaproteobacteria</taxon>
        <taxon>Caulobacterales</taxon>
        <taxon>Caulobacteraceae</taxon>
        <taxon>Caulobacter</taxon>
    </lineage>
</organism>
<dbReference type="EMBL" id="JAVDRL010000008">
    <property type="protein sequence ID" value="MDR6532345.1"/>
    <property type="molecule type" value="Genomic_DNA"/>
</dbReference>
<evidence type="ECO:0000313" key="1">
    <source>
        <dbReference type="EMBL" id="MDR6532345.1"/>
    </source>
</evidence>
<proteinExistence type="predicted"/>
<protein>
    <recommendedName>
        <fullName evidence="3">Glycosyltransferase</fullName>
    </recommendedName>
</protein>
<keyword evidence="2" id="KW-1185">Reference proteome</keyword>
<dbReference type="RefSeq" id="WP_310032840.1">
    <property type="nucleotide sequence ID" value="NZ_JAVDRL010000008.1"/>
</dbReference>
<gene>
    <name evidence="1" type="ORF">J2800_003101</name>
</gene>
<sequence>MTAGVGIAMALKNVSGALDHAIQSMRAFGVTEIAVSDASGDPSVRERFAPVADLITAYFAEPDGGQSHGLDKAFRALRSPVVGWLNHDDFLVRDGADAVLRALETHDVVYGEAEFLNMRGEVVGYHPNVSDDLARLGRENLIAQPSCFFRNALYRDVGGLDYDLHYTMDWDLWIRMAQAGAAIAYTPALLSGVTLDPDAKTAKLSLSRAREIQGFLSRSGASLGERTNLIVESMKTALLWKLRGDTPGHPYFTVWAHKHGSRRASAVAEGNRVSVFSLEPVDGEVLVWRRGADQADRAIRVQVANAAAFQPVTLELPFAITDLGRVRFEVG</sequence>